<comment type="caution">
    <text evidence="1">The sequence shown here is derived from an EMBL/GenBank/DDBJ whole genome shotgun (WGS) entry which is preliminary data.</text>
</comment>
<keyword evidence="2" id="KW-1185">Reference proteome</keyword>
<dbReference type="EMBL" id="CM045766">
    <property type="protein sequence ID" value="KAI8005221.1"/>
    <property type="molecule type" value="Genomic_DNA"/>
</dbReference>
<organism evidence="1 2">
    <name type="scientific">Camellia lanceoleosa</name>
    <dbReference type="NCBI Taxonomy" id="1840588"/>
    <lineage>
        <taxon>Eukaryota</taxon>
        <taxon>Viridiplantae</taxon>
        <taxon>Streptophyta</taxon>
        <taxon>Embryophyta</taxon>
        <taxon>Tracheophyta</taxon>
        <taxon>Spermatophyta</taxon>
        <taxon>Magnoliopsida</taxon>
        <taxon>eudicotyledons</taxon>
        <taxon>Gunneridae</taxon>
        <taxon>Pentapetalae</taxon>
        <taxon>asterids</taxon>
        <taxon>Ericales</taxon>
        <taxon>Theaceae</taxon>
        <taxon>Camellia</taxon>
    </lineage>
</organism>
<gene>
    <name evidence="1" type="ORF">LOK49_LG08G01248</name>
</gene>
<evidence type="ECO:0000313" key="2">
    <source>
        <dbReference type="Proteomes" id="UP001060215"/>
    </source>
</evidence>
<proteinExistence type="predicted"/>
<dbReference type="Proteomes" id="UP001060215">
    <property type="component" value="Chromosome 9"/>
</dbReference>
<name>A0ACC0GWW9_9ERIC</name>
<sequence>MEESSILRRASCRAKGGAPGFKVAILGAAGGIGQPLAVLMKINPLVSVLHLYDVVNSPGVTADVSHMDTGAVVRGFLGQQQLEGALTGMDIVIIPAGIPRKPRMTRDDLFKINAGIVRTLCEGIAKCCPNVLVNLISNPVNSTVPIAAEVFKKAGTYDPKRLLGVTMLDVVRSNTFVAEVMELAPEVVYPLYIAACTDCREAVVKRGEELLKKKASGVNLDDANLISRLFLLFNGNTEAERIAPESRVIPGNPALRARLMSIFCRSITAANSFPSTLQCIFFGCIYGSGTTSKLGPTLVERKWILQIIWQCCLLWLNLCSLKHHLDSLLQPSLLHQLRFTNLGFQLQQSPTTITFHRSSILTTYLSTTAGAETTIRVILRFSVLVGASAWVDLLGLSSNPHISKLRSPKTCTSISNNLWRIGEMITPYTSKMKQKWRVGTDGDMGVDDKLIALDAVSKEAVDLENMPLKEVFEHLKCTKEGPSTDAVQEWLELFGYNKLEEKKESKILKFLGFMWNPLSWVMEAAALMAIALAHGGHKGTDYHDFFGILILLIINSTISFIEENNAGNAAAALMARLAPKAKVLRDGKWSEEDASVLVPGDIVSIKLGDIVPADARLLEGDALKIDQILSVVAYCHLQGVVHRDLKPEPGMVAEYLVPNIRSVPANGLSKPTYIRFLTGLKAYSQIFSRFAFGARRNRYLLED</sequence>
<protein>
    <submittedName>
        <fullName evidence="1">Malate dehydrogenase, glyoxysomal</fullName>
    </submittedName>
</protein>
<accession>A0ACC0GWW9</accession>
<evidence type="ECO:0000313" key="1">
    <source>
        <dbReference type="EMBL" id="KAI8005221.1"/>
    </source>
</evidence>
<reference evidence="1 2" key="1">
    <citation type="journal article" date="2022" name="Plant J.">
        <title>Chromosome-level genome of Camellia lanceoleosa provides a valuable resource for understanding genome evolution and self-incompatibility.</title>
        <authorList>
            <person name="Gong W."/>
            <person name="Xiao S."/>
            <person name="Wang L."/>
            <person name="Liao Z."/>
            <person name="Chang Y."/>
            <person name="Mo W."/>
            <person name="Hu G."/>
            <person name="Li W."/>
            <person name="Zhao G."/>
            <person name="Zhu H."/>
            <person name="Hu X."/>
            <person name="Ji K."/>
            <person name="Xiang X."/>
            <person name="Song Q."/>
            <person name="Yuan D."/>
            <person name="Jin S."/>
            <person name="Zhang L."/>
        </authorList>
    </citation>
    <scope>NUCLEOTIDE SEQUENCE [LARGE SCALE GENOMIC DNA]</scope>
    <source>
        <strain evidence="1">SQ_2022a</strain>
    </source>
</reference>